<dbReference type="EMBL" id="JAGSOG010000252">
    <property type="protein sequence ID" value="MBR7838039.1"/>
    <property type="molecule type" value="Genomic_DNA"/>
</dbReference>
<feature type="region of interest" description="Disordered" evidence="1">
    <location>
        <begin position="1"/>
        <end position="23"/>
    </location>
</feature>
<keyword evidence="3" id="KW-1185">Reference proteome</keyword>
<evidence type="ECO:0000313" key="3">
    <source>
        <dbReference type="Proteomes" id="UP000675781"/>
    </source>
</evidence>
<protein>
    <submittedName>
        <fullName evidence="2">Uncharacterized protein</fullName>
    </submittedName>
</protein>
<sequence length="74" mass="8043">MDDHSRPQGSPGPPNAVLRGGPFDGKTLVVDELLLPLAIGDGGRSPHFVYRPTGEPDEEYPTLMRYELDHAEGT</sequence>
<comment type="caution">
    <text evidence="2">The sequence shown here is derived from an EMBL/GenBank/DDBJ whole genome shotgun (WGS) entry which is preliminary data.</text>
</comment>
<dbReference type="RefSeq" id="WP_212532501.1">
    <property type="nucleotide sequence ID" value="NZ_JAGSOG010000252.1"/>
</dbReference>
<evidence type="ECO:0000313" key="2">
    <source>
        <dbReference type="EMBL" id="MBR7838039.1"/>
    </source>
</evidence>
<reference evidence="2" key="1">
    <citation type="submission" date="2021-04" db="EMBL/GenBank/DDBJ databases">
        <title>Genome based classification of Actinospica acidithermotolerans sp. nov., an actinobacterium isolated from an Indonesian hot spring.</title>
        <authorList>
            <person name="Kusuma A.B."/>
            <person name="Putra K.E."/>
            <person name="Nafisah S."/>
            <person name="Loh J."/>
            <person name="Nouioui I."/>
            <person name="Goodfellow M."/>
        </authorList>
    </citation>
    <scope>NUCLEOTIDE SEQUENCE</scope>
    <source>
        <strain evidence="2">CSCA 57</strain>
    </source>
</reference>
<accession>A0A941F0H0</accession>
<name>A0A941F0H0_9ACTN</name>
<proteinExistence type="predicted"/>
<organism evidence="2 3">
    <name type="scientific">Actinospica durhamensis</name>
    <dbReference type="NCBI Taxonomy" id="1508375"/>
    <lineage>
        <taxon>Bacteria</taxon>
        <taxon>Bacillati</taxon>
        <taxon>Actinomycetota</taxon>
        <taxon>Actinomycetes</taxon>
        <taxon>Catenulisporales</taxon>
        <taxon>Actinospicaceae</taxon>
        <taxon>Actinospica</taxon>
    </lineage>
</organism>
<evidence type="ECO:0000256" key="1">
    <source>
        <dbReference type="SAM" id="MobiDB-lite"/>
    </source>
</evidence>
<dbReference type="AlphaFoldDB" id="A0A941F0H0"/>
<gene>
    <name evidence="2" type="ORF">KDL01_32500</name>
</gene>
<dbReference type="Proteomes" id="UP000675781">
    <property type="component" value="Unassembled WGS sequence"/>
</dbReference>